<keyword evidence="4" id="KW-0862">Zinc</keyword>
<evidence type="ECO:0000256" key="3">
    <source>
        <dbReference type="ARBA" id="ARBA00022771"/>
    </source>
</evidence>
<feature type="region of interest" description="Disordered" evidence="6">
    <location>
        <begin position="103"/>
        <end position="123"/>
    </location>
</feature>
<proteinExistence type="predicted"/>
<evidence type="ECO:0000313" key="8">
    <source>
        <dbReference type="Proteomes" id="UP000297245"/>
    </source>
</evidence>
<dbReference type="PANTHER" id="PTHR46481:SF10">
    <property type="entry name" value="ZINC FINGER BED DOMAIN-CONTAINING PROTEIN 39"/>
    <property type="match status" value="1"/>
</dbReference>
<sequence>SDGESALQSIKLSGVHRGRKPGPDSNTLDHFREPRLVSEPGKVGKRWLFKCKYCSTYVYRPYSMIHLPASNTTESFTAEHPRPSIANLTSHIKRDHQDKIGQTIGNSTEMGDNKKKMTQSAGSNAASERLMKEYIEEGKLNPALVKTRKGFLEVFTAWILEDQLPWTTGESQGLRRVFEYLRVQFRLPTDTTTSRAIAIVMDNASSCDTMADALGLLLSERYSIHFHPENNRIRCLAHVVNLVVQAILKALDEVDKSDLDDYWLLNKDIPFHYDKGEDESLKELEEEEDIEIKDGFDDSDSLEVPENAETLSCVKRVWGLSDLFNSY</sequence>
<evidence type="ECO:0000256" key="4">
    <source>
        <dbReference type="ARBA" id="ARBA00022833"/>
    </source>
</evidence>
<evidence type="ECO:0000313" key="7">
    <source>
        <dbReference type="EMBL" id="THU95676.1"/>
    </source>
</evidence>
<evidence type="ECO:0000256" key="6">
    <source>
        <dbReference type="SAM" id="MobiDB-lite"/>
    </source>
</evidence>
<accession>A0A4S8M0V0</accession>
<evidence type="ECO:0000256" key="1">
    <source>
        <dbReference type="ARBA" id="ARBA00004123"/>
    </source>
</evidence>
<dbReference type="Proteomes" id="UP000297245">
    <property type="component" value="Unassembled WGS sequence"/>
</dbReference>
<evidence type="ECO:0000256" key="2">
    <source>
        <dbReference type="ARBA" id="ARBA00022723"/>
    </source>
</evidence>
<name>A0A4S8M0V0_DENBC</name>
<feature type="region of interest" description="Disordered" evidence="6">
    <location>
        <begin position="1"/>
        <end position="33"/>
    </location>
</feature>
<dbReference type="GO" id="GO:0005634">
    <property type="term" value="C:nucleus"/>
    <property type="evidence" value="ECO:0007669"/>
    <property type="project" value="UniProtKB-SubCell"/>
</dbReference>
<dbReference type="OrthoDB" id="2800877at2759"/>
<dbReference type="InterPro" id="IPR052035">
    <property type="entry name" value="ZnF_BED_domain_contain"/>
</dbReference>
<dbReference type="EMBL" id="ML179195">
    <property type="protein sequence ID" value="THU95676.1"/>
    <property type="molecule type" value="Genomic_DNA"/>
</dbReference>
<dbReference type="GO" id="GO:0008270">
    <property type="term" value="F:zinc ion binding"/>
    <property type="evidence" value="ECO:0007669"/>
    <property type="project" value="UniProtKB-KW"/>
</dbReference>
<dbReference type="AlphaFoldDB" id="A0A4S8M0V0"/>
<keyword evidence="5" id="KW-0539">Nucleus</keyword>
<reference evidence="7 8" key="1">
    <citation type="journal article" date="2019" name="Nat. Ecol. Evol.">
        <title>Megaphylogeny resolves global patterns of mushroom evolution.</title>
        <authorList>
            <person name="Varga T."/>
            <person name="Krizsan K."/>
            <person name="Foldi C."/>
            <person name="Dima B."/>
            <person name="Sanchez-Garcia M."/>
            <person name="Sanchez-Ramirez S."/>
            <person name="Szollosi G.J."/>
            <person name="Szarkandi J.G."/>
            <person name="Papp V."/>
            <person name="Albert L."/>
            <person name="Andreopoulos W."/>
            <person name="Angelini C."/>
            <person name="Antonin V."/>
            <person name="Barry K.W."/>
            <person name="Bougher N.L."/>
            <person name="Buchanan P."/>
            <person name="Buyck B."/>
            <person name="Bense V."/>
            <person name="Catcheside P."/>
            <person name="Chovatia M."/>
            <person name="Cooper J."/>
            <person name="Damon W."/>
            <person name="Desjardin D."/>
            <person name="Finy P."/>
            <person name="Geml J."/>
            <person name="Haridas S."/>
            <person name="Hughes K."/>
            <person name="Justo A."/>
            <person name="Karasinski D."/>
            <person name="Kautmanova I."/>
            <person name="Kiss B."/>
            <person name="Kocsube S."/>
            <person name="Kotiranta H."/>
            <person name="LaButti K.M."/>
            <person name="Lechner B.E."/>
            <person name="Liimatainen K."/>
            <person name="Lipzen A."/>
            <person name="Lukacs Z."/>
            <person name="Mihaltcheva S."/>
            <person name="Morgado L.N."/>
            <person name="Niskanen T."/>
            <person name="Noordeloos M.E."/>
            <person name="Ohm R.A."/>
            <person name="Ortiz-Santana B."/>
            <person name="Ovrebo C."/>
            <person name="Racz N."/>
            <person name="Riley R."/>
            <person name="Savchenko A."/>
            <person name="Shiryaev A."/>
            <person name="Soop K."/>
            <person name="Spirin V."/>
            <person name="Szebenyi C."/>
            <person name="Tomsovsky M."/>
            <person name="Tulloss R.E."/>
            <person name="Uehling J."/>
            <person name="Grigoriev I.V."/>
            <person name="Vagvolgyi C."/>
            <person name="Papp T."/>
            <person name="Martin F.M."/>
            <person name="Miettinen O."/>
            <person name="Hibbett D.S."/>
            <person name="Nagy L.G."/>
        </authorList>
    </citation>
    <scope>NUCLEOTIDE SEQUENCE [LARGE SCALE GENOMIC DNA]</scope>
    <source>
        <strain evidence="7 8">CBS 962.96</strain>
    </source>
</reference>
<keyword evidence="2" id="KW-0479">Metal-binding</keyword>
<gene>
    <name evidence="7" type="ORF">K435DRAFT_665967</name>
</gene>
<keyword evidence="3" id="KW-0863">Zinc-finger</keyword>
<organism evidence="7 8">
    <name type="scientific">Dendrothele bispora (strain CBS 962.96)</name>
    <dbReference type="NCBI Taxonomy" id="1314807"/>
    <lineage>
        <taxon>Eukaryota</taxon>
        <taxon>Fungi</taxon>
        <taxon>Dikarya</taxon>
        <taxon>Basidiomycota</taxon>
        <taxon>Agaricomycotina</taxon>
        <taxon>Agaricomycetes</taxon>
        <taxon>Agaricomycetidae</taxon>
        <taxon>Agaricales</taxon>
        <taxon>Agaricales incertae sedis</taxon>
        <taxon>Dendrothele</taxon>
    </lineage>
</organism>
<evidence type="ECO:0000256" key="5">
    <source>
        <dbReference type="ARBA" id="ARBA00023242"/>
    </source>
</evidence>
<protein>
    <recommendedName>
        <fullName evidence="9">BED-type domain-containing protein</fullName>
    </recommendedName>
</protein>
<evidence type="ECO:0008006" key="9">
    <source>
        <dbReference type="Google" id="ProtNLM"/>
    </source>
</evidence>
<feature type="compositionally biased region" description="Polar residues" evidence="6">
    <location>
        <begin position="1"/>
        <end position="11"/>
    </location>
</feature>
<dbReference type="PANTHER" id="PTHR46481">
    <property type="entry name" value="ZINC FINGER BED DOMAIN-CONTAINING PROTEIN 4"/>
    <property type="match status" value="1"/>
</dbReference>
<keyword evidence="8" id="KW-1185">Reference proteome</keyword>
<comment type="subcellular location">
    <subcellularLocation>
        <location evidence="1">Nucleus</location>
    </subcellularLocation>
</comment>
<feature type="non-terminal residue" evidence="7">
    <location>
        <position position="1"/>
    </location>
</feature>